<keyword evidence="4" id="KW-0175">Coiled coil</keyword>
<evidence type="ECO:0000313" key="9">
    <source>
        <dbReference type="Proteomes" id="UP000759131"/>
    </source>
</evidence>
<feature type="domain" description="Tyrosine-protein phosphatase" evidence="6">
    <location>
        <begin position="111"/>
        <end position="252"/>
    </location>
</feature>
<dbReference type="SUPFAM" id="SSF52799">
    <property type="entry name" value="(Phosphotyrosine protein) phosphatases II"/>
    <property type="match status" value="1"/>
</dbReference>
<dbReference type="PROSITE" id="PS50056">
    <property type="entry name" value="TYR_PHOSPHATASE_2"/>
    <property type="match status" value="1"/>
</dbReference>
<keyword evidence="3" id="KW-0904">Protein phosphatase</keyword>
<dbReference type="InterPro" id="IPR000340">
    <property type="entry name" value="Dual-sp_phosphatase_cat-dom"/>
</dbReference>
<dbReference type="SMART" id="SM00195">
    <property type="entry name" value="DSPc"/>
    <property type="match status" value="1"/>
</dbReference>
<dbReference type="InterPro" id="IPR029021">
    <property type="entry name" value="Prot-tyrosine_phosphatase-like"/>
</dbReference>
<evidence type="ECO:0000259" key="7">
    <source>
        <dbReference type="PROSITE" id="PS50056"/>
    </source>
</evidence>
<dbReference type="PANTHER" id="PTHR45961:SF6">
    <property type="entry name" value="IP21249P"/>
    <property type="match status" value="1"/>
</dbReference>
<dbReference type="PROSITE" id="PS00383">
    <property type="entry name" value="TYR_PHOSPHATASE_1"/>
    <property type="match status" value="1"/>
</dbReference>
<feature type="domain" description="Tyrosine specific protein phosphatases" evidence="7">
    <location>
        <begin position="172"/>
        <end position="230"/>
    </location>
</feature>
<dbReference type="AlphaFoldDB" id="A0A7R9Q7N8"/>
<proteinExistence type="inferred from homology"/>
<dbReference type="EMBL" id="CAJPIZ010014906">
    <property type="protein sequence ID" value="CAG2115004.1"/>
    <property type="molecule type" value="Genomic_DNA"/>
</dbReference>
<dbReference type="GO" id="GO:0004721">
    <property type="term" value="F:phosphoprotein phosphatase activity"/>
    <property type="evidence" value="ECO:0007669"/>
    <property type="project" value="UniProtKB-KW"/>
</dbReference>
<comment type="similarity">
    <text evidence="1">Belongs to the protein-tyrosine phosphatase family. Non-receptor class dual specificity subfamily.</text>
</comment>
<name>A0A7R9Q7N8_9ACAR</name>
<evidence type="ECO:0000313" key="8">
    <source>
        <dbReference type="EMBL" id="CAD7634574.1"/>
    </source>
</evidence>
<dbReference type="Gene3D" id="3.90.190.10">
    <property type="entry name" value="Protein tyrosine phosphatase superfamily"/>
    <property type="match status" value="1"/>
</dbReference>
<keyword evidence="9" id="KW-1185">Reference proteome</keyword>
<dbReference type="GO" id="GO:0005737">
    <property type="term" value="C:cytoplasm"/>
    <property type="evidence" value="ECO:0007669"/>
    <property type="project" value="TreeGrafter"/>
</dbReference>
<evidence type="ECO:0000259" key="6">
    <source>
        <dbReference type="PROSITE" id="PS50054"/>
    </source>
</evidence>
<dbReference type="InterPro" id="IPR016130">
    <property type="entry name" value="Tyr_Pase_AS"/>
</dbReference>
<gene>
    <name evidence="8" type="ORF">OSB1V03_LOCUS14970</name>
</gene>
<feature type="region of interest" description="Disordered" evidence="5">
    <location>
        <begin position="336"/>
        <end position="363"/>
    </location>
</feature>
<dbReference type="Pfam" id="PF00782">
    <property type="entry name" value="DSPc"/>
    <property type="match status" value="1"/>
</dbReference>
<dbReference type="InterPro" id="IPR000387">
    <property type="entry name" value="Tyr_Pase_dom"/>
</dbReference>
<evidence type="ECO:0000256" key="2">
    <source>
        <dbReference type="ARBA" id="ARBA00022801"/>
    </source>
</evidence>
<dbReference type="PANTHER" id="PTHR45961">
    <property type="entry name" value="IP21249P"/>
    <property type="match status" value="1"/>
</dbReference>
<dbReference type="InterPro" id="IPR052103">
    <property type="entry name" value="Dual_spec_Phospatases"/>
</dbReference>
<evidence type="ECO:0000256" key="4">
    <source>
        <dbReference type="SAM" id="Coils"/>
    </source>
</evidence>
<evidence type="ECO:0000256" key="1">
    <source>
        <dbReference type="ARBA" id="ARBA00008601"/>
    </source>
</evidence>
<keyword evidence="2" id="KW-0378">Hydrolase</keyword>
<organism evidence="8">
    <name type="scientific">Medioppia subpectinata</name>
    <dbReference type="NCBI Taxonomy" id="1979941"/>
    <lineage>
        <taxon>Eukaryota</taxon>
        <taxon>Metazoa</taxon>
        <taxon>Ecdysozoa</taxon>
        <taxon>Arthropoda</taxon>
        <taxon>Chelicerata</taxon>
        <taxon>Arachnida</taxon>
        <taxon>Acari</taxon>
        <taxon>Acariformes</taxon>
        <taxon>Sarcoptiformes</taxon>
        <taxon>Oribatida</taxon>
        <taxon>Brachypylina</taxon>
        <taxon>Oppioidea</taxon>
        <taxon>Oppiidae</taxon>
        <taxon>Medioppia</taxon>
    </lineage>
</organism>
<dbReference type="PROSITE" id="PS50054">
    <property type="entry name" value="TYR_PHOSPHATASE_DUAL"/>
    <property type="match status" value="1"/>
</dbReference>
<evidence type="ECO:0000256" key="3">
    <source>
        <dbReference type="ARBA" id="ARBA00022912"/>
    </source>
</evidence>
<reference evidence="8" key="1">
    <citation type="submission" date="2020-11" db="EMBL/GenBank/DDBJ databases">
        <authorList>
            <person name="Tran Van P."/>
        </authorList>
    </citation>
    <scope>NUCLEOTIDE SEQUENCE</scope>
</reference>
<dbReference type="EMBL" id="OC869481">
    <property type="protein sequence ID" value="CAD7634574.1"/>
    <property type="molecule type" value="Genomic_DNA"/>
</dbReference>
<sequence length="516" mass="59053">MKYLVSITPNPNNCYIETKNLLSRLRNNWLLVMGCCSSCCGGSCGDCCSDSKIDRKKYPNLYKASKMTKTASNHSNINTQVLQKLTTRAQQNVAKAKSSGDVKQILSPPYNAVDKITDNVYLTGAGGMIRENIVGLRISFIMNATYELPNFDVKGLECIRVPIEDTVDDNISLYLEEVADKLNEVVSKNRRAIVHCVAGKSRSSSLVLAYLVKYQKMTLKEAFIHCKTCRDLCQPNVGFWKSLIEFERKILRKTSVQMTSITIKGDNKEIPDIYVDLFKEMVYSTALETRDAAKKKSIYEMSGRKMDKTVNENVSDINDNKRKQQEIKKRILETTRSAKERQSDAYDELKQQGKSLHASDKAVNKLRHERQLGDKELDQMKDEQNICQRLLCNIFCCGCCRKKKSAEKLPSVLVTTTESEEPDPDDQTVDKLWTQHYRPKTWKEEMDENLNRLRADAEEGERELKRQIKLSAQMKAKAETETKGLKNTNNTRVRSEVRVEAIAECLRRQRIPKQHD</sequence>
<dbReference type="CDD" id="cd14514">
    <property type="entry name" value="DUSP14-like"/>
    <property type="match status" value="1"/>
</dbReference>
<dbReference type="InterPro" id="IPR020422">
    <property type="entry name" value="TYR_PHOSPHATASE_DUAL_dom"/>
</dbReference>
<evidence type="ECO:0000256" key="5">
    <source>
        <dbReference type="SAM" id="MobiDB-lite"/>
    </source>
</evidence>
<accession>A0A7R9Q7N8</accession>
<protein>
    <submittedName>
        <fullName evidence="8">Uncharacterized protein</fullName>
    </submittedName>
</protein>
<dbReference type="Proteomes" id="UP000759131">
    <property type="component" value="Unassembled WGS sequence"/>
</dbReference>
<feature type="coiled-coil region" evidence="4">
    <location>
        <begin position="443"/>
        <end position="470"/>
    </location>
</feature>
<dbReference type="OrthoDB" id="285418at2759"/>